<proteinExistence type="predicted"/>
<comment type="caution">
    <text evidence="5">The sequence shown here is derived from an EMBL/GenBank/DDBJ whole genome shotgun (WGS) entry which is preliminary data.</text>
</comment>
<dbReference type="AlphaFoldDB" id="A0A2T0X260"/>
<organism evidence="5 6">
    <name type="scientific">Hasllibacter halocynthiae</name>
    <dbReference type="NCBI Taxonomy" id="595589"/>
    <lineage>
        <taxon>Bacteria</taxon>
        <taxon>Pseudomonadati</taxon>
        <taxon>Pseudomonadota</taxon>
        <taxon>Alphaproteobacteria</taxon>
        <taxon>Rhodobacterales</taxon>
        <taxon>Roseobacteraceae</taxon>
        <taxon>Hasllibacter</taxon>
    </lineage>
</organism>
<keyword evidence="6" id="KW-1185">Reference proteome</keyword>
<evidence type="ECO:0000259" key="4">
    <source>
        <dbReference type="PROSITE" id="PS51123"/>
    </source>
</evidence>
<dbReference type="EMBL" id="PVTT01000002">
    <property type="protein sequence ID" value="PRY93020.1"/>
    <property type="molecule type" value="Genomic_DNA"/>
</dbReference>
<sequence length="513" mass="52902">MRRIAIAALAAVFAIPVAADDTVVLRGPEGLEVTGALLDHDGRFYRIGASEGVLTLDGAAFECEGAACPDAPNRLQEVVILADPVASDVLLPALIEAHAARTGREVERFPEAAGAVWVLGGADEAEVLIHVRPVPAAEALAALAAEAADIAVTTRPATPRERRSAEAAGAGDPDAAGRGRVLALMGLVPVAAPGTDLEAPTLPQLAALFAGGGGGRSGPGDAAVPVRPHLPLPDTGVDPAFRERAMAAAGREVAADVARHADEAALLGAVAATPGGIGVAVADGDVGPARALALRPACGPPVRPSAAAVRSGDWPLVAPVMVYLPPRPAPPEARALLRFILSIEAQLVIRRAGFVDQAAAGVPIAQQGERFASAILAARDAEDLAELRRMTRRLRPLARQGETFRFEAEGAGLDATSREAISRLAEALATGRRQGPVLLAGFWSGEASAVSNRRLALHQARRVAAALRAALPEGTEVEIEVDGFEEVPPPGCDDGPWGRQAGRRVEIWLPRNP</sequence>
<feature type="chain" id="PRO_5015573693" evidence="3">
    <location>
        <begin position="20"/>
        <end position="513"/>
    </location>
</feature>
<dbReference type="SUPFAM" id="SSF103088">
    <property type="entry name" value="OmpA-like"/>
    <property type="match status" value="1"/>
</dbReference>
<feature type="domain" description="OmpA-like" evidence="4">
    <location>
        <begin position="393"/>
        <end position="513"/>
    </location>
</feature>
<dbReference type="PROSITE" id="PS51123">
    <property type="entry name" value="OMPA_2"/>
    <property type="match status" value="1"/>
</dbReference>
<dbReference type="PANTHER" id="PTHR30570">
    <property type="entry name" value="PERIPLASMIC PHOSPHATE BINDING COMPONENT OF PHOSPHATE ABC TRANSPORTER"/>
    <property type="match status" value="1"/>
</dbReference>
<dbReference type="Gene3D" id="3.40.190.10">
    <property type="entry name" value="Periplasmic binding protein-like II"/>
    <property type="match status" value="2"/>
</dbReference>
<accession>A0A2T0X260</accession>
<feature type="signal peptide" evidence="3">
    <location>
        <begin position="1"/>
        <end position="19"/>
    </location>
</feature>
<gene>
    <name evidence="5" type="ORF">BCF33_1885</name>
</gene>
<reference evidence="5 6" key="1">
    <citation type="submission" date="2018-03" db="EMBL/GenBank/DDBJ databases">
        <title>Genomic Encyclopedia of Archaeal and Bacterial Type Strains, Phase II (KMG-II): from individual species to whole genera.</title>
        <authorList>
            <person name="Goeker M."/>
        </authorList>
    </citation>
    <scope>NUCLEOTIDE SEQUENCE [LARGE SCALE GENOMIC DNA]</scope>
    <source>
        <strain evidence="5 6">DSM 29318</strain>
    </source>
</reference>
<dbReference type="InterPro" id="IPR050811">
    <property type="entry name" value="Phosphate_ABC_transporter"/>
</dbReference>
<feature type="region of interest" description="Disordered" evidence="2">
    <location>
        <begin position="154"/>
        <end position="174"/>
    </location>
</feature>
<dbReference type="RefSeq" id="WP_106160656.1">
    <property type="nucleotide sequence ID" value="NZ_PVTT01000002.1"/>
</dbReference>
<protein>
    <submittedName>
        <fullName evidence="5">Phosphate ABC transporter substrate-binding protein (PhoT family)</fullName>
    </submittedName>
</protein>
<dbReference type="Proteomes" id="UP000238801">
    <property type="component" value="Unassembled WGS sequence"/>
</dbReference>
<dbReference type="InterPro" id="IPR036737">
    <property type="entry name" value="OmpA-like_sf"/>
</dbReference>
<evidence type="ECO:0000256" key="1">
    <source>
        <dbReference type="PROSITE-ProRule" id="PRU00473"/>
    </source>
</evidence>
<dbReference type="Gene3D" id="3.30.1330.60">
    <property type="entry name" value="OmpA-like domain"/>
    <property type="match status" value="1"/>
</dbReference>
<dbReference type="InterPro" id="IPR006665">
    <property type="entry name" value="OmpA-like"/>
</dbReference>
<evidence type="ECO:0000313" key="6">
    <source>
        <dbReference type="Proteomes" id="UP000238801"/>
    </source>
</evidence>
<name>A0A2T0X260_9RHOB</name>
<dbReference type="OrthoDB" id="9790048at2"/>
<dbReference type="PANTHER" id="PTHR30570:SF1">
    <property type="entry name" value="PHOSPHATE-BINDING PROTEIN PSTS"/>
    <property type="match status" value="1"/>
</dbReference>
<evidence type="ECO:0000313" key="5">
    <source>
        <dbReference type="EMBL" id="PRY93020.1"/>
    </source>
</evidence>
<keyword evidence="1" id="KW-0472">Membrane</keyword>
<keyword evidence="3" id="KW-0732">Signal</keyword>
<evidence type="ECO:0000256" key="2">
    <source>
        <dbReference type="SAM" id="MobiDB-lite"/>
    </source>
</evidence>
<evidence type="ECO:0000256" key="3">
    <source>
        <dbReference type="SAM" id="SignalP"/>
    </source>
</evidence>
<dbReference type="SUPFAM" id="SSF53850">
    <property type="entry name" value="Periplasmic binding protein-like II"/>
    <property type="match status" value="1"/>
</dbReference>
<dbReference type="GO" id="GO:0016020">
    <property type="term" value="C:membrane"/>
    <property type="evidence" value="ECO:0007669"/>
    <property type="project" value="UniProtKB-UniRule"/>
</dbReference>